<protein>
    <submittedName>
        <fullName evidence="3">Uncharacterized protein</fullName>
    </submittedName>
</protein>
<dbReference type="SUPFAM" id="SSF159941">
    <property type="entry name" value="MM3350-like"/>
    <property type="match status" value="1"/>
</dbReference>
<feature type="domain" description="Plasmid pRiA4b Orf3-like" evidence="1">
    <location>
        <begin position="202"/>
        <end position="376"/>
    </location>
</feature>
<dbReference type="Pfam" id="PF07929">
    <property type="entry name" value="PRiA4_ORF3"/>
    <property type="match status" value="1"/>
</dbReference>
<dbReference type="PANTHER" id="PTHR41878">
    <property type="entry name" value="LEXA REPRESSOR-RELATED"/>
    <property type="match status" value="1"/>
</dbReference>
<keyword evidence="4" id="KW-1185">Reference proteome</keyword>
<dbReference type="Proteomes" id="UP001519271">
    <property type="component" value="Unassembled WGS sequence"/>
</dbReference>
<proteinExistence type="predicted"/>
<organism evidence="3 4">
    <name type="scientific">Youngiibacter multivorans</name>
    <dbReference type="NCBI Taxonomy" id="937251"/>
    <lineage>
        <taxon>Bacteria</taxon>
        <taxon>Bacillati</taxon>
        <taxon>Bacillota</taxon>
        <taxon>Clostridia</taxon>
        <taxon>Eubacteriales</taxon>
        <taxon>Clostridiaceae</taxon>
        <taxon>Youngiibacter</taxon>
    </lineage>
</organism>
<name>A0ABS4G7T8_9CLOT</name>
<sequence length="398" mass="45459">MSNTVKQISIDLRILATRKVLDALNIKDTAKAGVSGLEGEDTERDRLFTWKAEVIAANKKKYLVAENLVTGYCAVVAIPSKREKREIEGYIIRSIGKGIFNERINPLNLQVFNTEKRHIVWIESAHEANQEENARKATLLERYAEFHIPRENVQSKLSRILNRHDFTGVIPDEDDNSLRPHRAMAELLSKVYGNPPYMKGAYNVTVNVPIPGYKFSRSLLIPRETTFRELHSILQTAFGWSNSHLHSFTVTSNKGSSLIIEPKSDDDFSFLSTAQTDNEAYDKPLVAVIGESAKLKYTYDFGDDWEHVFRFNKYNHEYNLPYATCTKGQGGPLPEDVGGPDGFLAFNEIIEDPDNPDYEEMMDWGGSFKDSVFDIDLLNEDLRLLYDFQDPYLNPIFW</sequence>
<dbReference type="RefSeq" id="WP_209460761.1">
    <property type="nucleotide sequence ID" value="NZ_JAGGKC010000033.1"/>
</dbReference>
<dbReference type="InterPro" id="IPR012912">
    <property type="entry name" value="Plasmid_pRiA4b_Orf3-like"/>
</dbReference>
<evidence type="ECO:0000259" key="1">
    <source>
        <dbReference type="Pfam" id="PF07929"/>
    </source>
</evidence>
<comment type="caution">
    <text evidence="3">The sequence shown here is derived from an EMBL/GenBank/DDBJ whole genome shotgun (WGS) entry which is preliminary data.</text>
</comment>
<dbReference type="Pfam" id="PF22016">
    <property type="entry name" value="DUF6933"/>
    <property type="match status" value="1"/>
</dbReference>
<dbReference type="InterPro" id="IPR024047">
    <property type="entry name" value="MM3350-like_sf"/>
</dbReference>
<dbReference type="PANTHER" id="PTHR41878:SF1">
    <property type="entry name" value="TNPR PROTEIN"/>
    <property type="match status" value="1"/>
</dbReference>
<evidence type="ECO:0000313" key="3">
    <source>
        <dbReference type="EMBL" id="MBP1920594.1"/>
    </source>
</evidence>
<feature type="domain" description="DUF6933" evidence="2">
    <location>
        <begin position="14"/>
        <end position="105"/>
    </location>
</feature>
<dbReference type="EMBL" id="JAGGKC010000033">
    <property type="protein sequence ID" value="MBP1920594.1"/>
    <property type="molecule type" value="Genomic_DNA"/>
</dbReference>
<dbReference type="InterPro" id="IPR053864">
    <property type="entry name" value="DUF6933"/>
</dbReference>
<evidence type="ECO:0000259" key="2">
    <source>
        <dbReference type="Pfam" id="PF22016"/>
    </source>
</evidence>
<reference evidence="3 4" key="1">
    <citation type="submission" date="2021-03" db="EMBL/GenBank/DDBJ databases">
        <title>Genomic Encyclopedia of Type Strains, Phase IV (KMG-IV): sequencing the most valuable type-strain genomes for metagenomic binning, comparative biology and taxonomic classification.</title>
        <authorList>
            <person name="Goeker M."/>
        </authorList>
    </citation>
    <scope>NUCLEOTIDE SEQUENCE [LARGE SCALE GENOMIC DNA]</scope>
    <source>
        <strain evidence="3 4">DSM 6139</strain>
    </source>
</reference>
<evidence type="ECO:0000313" key="4">
    <source>
        <dbReference type="Proteomes" id="UP001519271"/>
    </source>
</evidence>
<dbReference type="Gene3D" id="3.10.290.30">
    <property type="entry name" value="MM3350-like"/>
    <property type="match status" value="1"/>
</dbReference>
<gene>
    <name evidence="3" type="ORF">J2Z34_003109</name>
</gene>
<accession>A0ABS4G7T8</accession>